<name>A0A1E8EWW1_9CLOT</name>
<dbReference type="EMBL" id="LZFO01000032">
    <property type="protein sequence ID" value="OFI05267.1"/>
    <property type="molecule type" value="Genomic_DNA"/>
</dbReference>
<accession>A0A1E8EWW1</accession>
<dbReference type="STRING" id="1121290.CLAOCE_18850"/>
<comment type="caution">
    <text evidence="1">The sequence shown here is derived from an EMBL/GenBank/DDBJ whole genome shotgun (WGS) entry which is preliminary data.</text>
</comment>
<organism evidence="1 2">
    <name type="scientific">Clostridium acetireducens DSM 10703</name>
    <dbReference type="NCBI Taxonomy" id="1121290"/>
    <lineage>
        <taxon>Bacteria</taxon>
        <taxon>Bacillati</taxon>
        <taxon>Bacillota</taxon>
        <taxon>Clostridia</taxon>
        <taxon>Eubacteriales</taxon>
        <taxon>Clostridiaceae</taxon>
        <taxon>Clostridium</taxon>
    </lineage>
</organism>
<protein>
    <submittedName>
        <fullName evidence="1">Uncharacterized protein</fullName>
    </submittedName>
</protein>
<reference evidence="1 2" key="1">
    <citation type="submission" date="2016-06" db="EMBL/GenBank/DDBJ databases">
        <title>Genome sequence of Clostridium acetireducens DSM 10703.</title>
        <authorList>
            <person name="Poehlein A."/>
            <person name="Fluechter S."/>
            <person name="Duerre P."/>
            <person name="Daniel R."/>
        </authorList>
    </citation>
    <scope>NUCLEOTIDE SEQUENCE [LARGE SCALE GENOMIC DNA]</scope>
    <source>
        <strain evidence="1 2">DSM 10703</strain>
    </source>
</reference>
<dbReference type="AlphaFoldDB" id="A0A1E8EWW1"/>
<proteinExistence type="predicted"/>
<dbReference type="Proteomes" id="UP000175744">
    <property type="component" value="Unassembled WGS sequence"/>
</dbReference>
<evidence type="ECO:0000313" key="1">
    <source>
        <dbReference type="EMBL" id="OFI05267.1"/>
    </source>
</evidence>
<sequence length="395" mass="47212">MKGIKLNKIKLNFKYKNLKELSEVTGLLYKDSTNSRKKIIKELECYLKLEKDGRGYIITEIYDIPKEKVDKRKGNSGKNENSHKHSTTSYEELEYILLDYISKSKDTIYISNNILASQILTNNNYYFAMKNEKYFNIYLKKNERLSNNTITKDLFENINISCKGIIQTCLKNLNKKYKLKYNYNYILIERVEDLEGNIIDNTRMATEEEIETINITTKNYIENFNKKHEKNIKNLNDVNYLTEELYGKFYNKLNIEVFEALHQHDGTEIKMYFKGYIIKKLDNIDKILEGVNIKQIKEKLNKKFIKNLTNNIKRQINRKKKMIDGYVDDKIEKGDVWGITDDYDREKIAKNKFNYRDILMSKDKYKNEYIDILNFILDINRKDITLEIRNKMKNK</sequence>
<evidence type="ECO:0000313" key="2">
    <source>
        <dbReference type="Proteomes" id="UP000175744"/>
    </source>
</evidence>
<gene>
    <name evidence="1" type="ORF">CLOACE_18850</name>
</gene>
<keyword evidence="2" id="KW-1185">Reference proteome</keyword>